<feature type="region of interest" description="Disordered" evidence="1">
    <location>
        <begin position="1"/>
        <end position="45"/>
    </location>
</feature>
<comment type="caution">
    <text evidence="3">The sequence shown here is derived from an EMBL/GenBank/DDBJ whole genome shotgun (WGS) entry which is preliminary data.</text>
</comment>
<evidence type="ECO:0000313" key="3">
    <source>
        <dbReference type="EMBL" id="GAA4287035.1"/>
    </source>
</evidence>
<reference evidence="4" key="1">
    <citation type="journal article" date="2019" name="Int. J. Syst. Evol. Microbiol.">
        <title>The Global Catalogue of Microorganisms (GCM) 10K type strain sequencing project: providing services to taxonomists for standard genome sequencing and annotation.</title>
        <authorList>
            <consortium name="The Broad Institute Genomics Platform"/>
            <consortium name="The Broad Institute Genome Sequencing Center for Infectious Disease"/>
            <person name="Wu L."/>
            <person name="Ma J."/>
        </authorList>
    </citation>
    <scope>NUCLEOTIDE SEQUENCE [LARGE SCALE GENOMIC DNA]</scope>
    <source>
        <strain evidence="4">JCM 17459</strain>
    </source>
</reference>
<dbReference type="EMBL" id="BAABBA010000005">
    <property type="protein sequence ID" value="GAA4287035.1"/>
    <property type="molecule type" value="Genomic_DNA"/>
</dbReference>
<name>A0ABP8ESZ2_9MICO</name>
<evidence type="ECO:0000256" key="2">
    <source>
        <dbReference type="SAM" id="Phobius"/>
    </source>
</evidence>
<proteinExistence type="predicted"/>
<evidence type="ECO:0000256" key="1">
    <source>
        <dbReference type="SAM" id="MobiDB-lite"/>
    </source>
</evidence>
<organism evidence="3 4">
    <name type="scientific">Georgenia daeguensis</name>
    <dbReference type="NCBI Taxonomy" id="908355"/>
    <lineage>
        <taxon>Bacteria</taxon>
        <taxon>Bacillati</taxon>
        <taxon>Actinomycetota</taxon>
        <taxon>Actinomycetes</taxon>
        <taxon>Micrococcales</taxon>
        <taxon>Bogoriellaceae</taxon>
        <taxon>Georgenia</taxon>
    </lineage>
</organism>
<feature type="transmembrane region" description="Helical" evidence="2">
    <location>
        <begin position="139"/>
        <end position="166"/>
    </location>
</feature>
<accession>A0ABP8ESZ2</accession>
<keyword evidence="2" id="KW-0472">Membrane</keyword>
<feature type="compositionally biased region" description="Low complexity" evidence="1">
    <location>
        <begin position="28"/>
        <end position="44"/>
    </location>
</feature>
<feature type="transmembrane region" description="Helical" evidence="2">
    <location>
        <begin position="79"/>
        <end position="99"/>
    </location>
</feature>
<keyword evidence="4" id="KW-1185">Reference proteome</keyword>
<gene>
    <name evidence="3" type="ORF">GCM10022262_13940</name>
</gene>
<keyword evidence="2" id="KW-1133">Transmembrane helix</keyword>
<sequence>MSNDDLNLDPKVWSAASARPAPDRGITGSRPARGAPSAAPGRRPGAPPVSWPLVLGLGAIALVRPLARITGADEPLGAPAGALALTVLVTVVWVAIVGLGRVPRPVLTLTLAGVAYGLAVIPLSAVASTTLTGALQGPVAVPFAIVPILVTNAAWGAVAGLLALAVRSLRGERS</sequence>
<evidence type="ECO:0000313" key="4">
    <source>
        <dbReference type="Proteomes" id="UP001499841"/>
    </source>
</evidence>
<evidence type="ECO:0008006" key="5">
    <source>
        <dbReference type="Google" id="ProtNLM"/>
    </source>
</evidence>
<feature type="transmembrane region" description="Helical" evidence="2">
    <location>
        <begin position="106"/>
        <end position="127"/>
    </location>
</feature>
<dbReference type="RefSeq" id="WP_345039208.1">
    <property type="nucleotide sequence ID" value="NZ_BAABBA010000005.1"/>
</dbReference>
<dbReference type="Proteomes" id="UP001499841">
    <property type="component" value="Unassembled WGS sequence"/>
</dbReference>
<keyword evidence="2" id="KW-0812">Transmembrane</keyword>
<protein>
    <recommendedName>
        <fullName evidence="5">Tryptophan-rich sensory protein</fullName>
    </recommendedName>
</protein>